<dbReference type="PANTHER" id="PTHR43297:SF2">
    <property type="entry name" value="DIPEPTIDE TRANSPORT ATP-BINDING PROTEIN DPPD"/>
    <property type="match status" value="1"/>
</dbReference>
<feature type="domain" description="ABC transporter" evidence="13">
    <location>
        <begin position="318"/>
        <end position="566"/>
    </location>
</feature>
<dbReference type="PANTHER" id="PTHR43297">
    <property type="entry name" value="OLIGOPEPTIDE TRANSPORT ATP-BINDING PROTEIN APPD"/>
    <property type="match status" value="1"/>
</dbReference>
<dbReference type="PROSITE" id="PS50928">
    <property type="entry name" value="ABC_TM1"/>
    <property type="match status" value="1"/>
</dbReference>
<evidence type="ECO:0000313" key="16">
    <source>
        <dbReference type="Proteomes" id="UP000274909"/>
    </source>
</evidence>
<dbReference type="InterPro" id="IPR003439">
    <property type="entry name" value="ABC_transporter-like_ATP-bd"/>
</dbReference>
<dbReference type="InterPro" id="IPR035906">
    <property type="entry name" value="MetI-like_sf"/>
</dbReference>
<dbReference type="InterPro" id="IPR003593">
    <property type="entry name" value="AAA+_ATPase"/>
</dbReference>
<feature type="region of interest" description="Disordered" evidence="12">
    <location>
        <begin position="288"/>
        <end position="312"/>
    </location>
</feature>
<dbReference type="FunFam" id="3.40.50.300:FF:000016">
    <property type="entry name" value="Oligopeptide ABC transporter ATP-binding component"/>
    <property type="match status" value="1"/>
</dbReference>
<dbReference type="Gene3D" id="3.40.50.300">
    <property type="entry name" value="P-loop containing nucleotide triphosphate hydrolases"/>
    <property type="match status" value="1"/>
</dbReference>
<reference evidence="15 16" key="1">
    <citation type="submission" date="2018-12" db="EMBL/GenBank/DDBJ databases">
        <authorList>
            <person name="Li F."/>
        </authorList>
    </citation>
    <scope>NUCLEOTIDE SEQUENCE [LARGE SCALE GENOMIC DNA]</scope>
    <source>
        <strain evidence="15 16">EGI 6500705</strain>
    </source>
</reference>
<evidence type="ECO:0000256" key="8">
    <source>
        <dbReference type="ARBA" id="ARBA00022840"/>
    </source>
</evidence>
<feature type="transmembrane region" description="Helical" evidence="11">
    <location>
        <begin position="256"/>
        <end position="281"/>
    </location>
</feature>
<proteinExistence type="inferred from homology"/>
<dbReference type="RefSeq" id="WP_127049704.1">
    <property type="nucleotide sequence ID" value="NZ_RZGZ01000002.1"/>
</dbReference>
<comment type="similarity">
    <text evidence="3">Belongs to the ABC transporter superfamily.</text>
</comment>
<evidence type="ECO:0000256" key="7">
    <source>
        <dbReference type="ARBA" id="ARBA00022741"/>
    </source>
</evidence>
<protein>
    <submittedName>
        <fullName evidence="15">Dipeptide/oligopeptide/nickel ABC transporter permease/ATP-binding protein</fullName>
    </submittedName>
</protein>
<dbReference type="GO" id="GO:0005886">
    <property type="term" value="C:plasma membrane"/>
    <property type="evidence" value="ECO:0007669"/>
    <property type="project" value="UniProtKB-SubCell"/>
</dbReference>
<comment type="similarity">
    <text evidence="11">Belongs to the binding-protein-dependent transport system permease family.</text>
</comment>
<feature type="transmembrane region" description="Helical" evidence="11">
    <location>
        <begin position="214"/>
        <end position="236"/>
    </location>
</feature>
<organism evidence="15 16">
    <name type="scientific">Labedella endophytica</name>
    <dbReference type="NCBI Taxonomy" id="1523160"/>
    <lineage>
        <taxon>Bacteria</taxon>
        <taxon>Bacillati</taxon>
        <taxon>Actinomycetota</taxon>
        <taxon>Actinomycetes</taxon>
        <taxon>Micrococcales</taxon>
        <taxon>Microbacteriaceae</taxon>
        <taxon>Labedella</taxon>
    </lineage>
</organism>
<evidence type="ECO:0000256" key="4">
    <source>
        <dbReference type="ARBA" id="ARBA00022448"/>
    </source>
</evidence>
<name>A0A433JUD2_9MICO</name>
<dbReference type="PROSITE" id="PS00211">
    <property type="entry name" value="ABC_TRANSPORTER_1"/>
    <property type="match status" value="1"/>
</dbReference>
<dbReference type="Proteomes" id="UP000274909">
    <property type="component" value="Unassembled WGS sequence"/>
</dbReference>
<dbReference type="SMART" id="SM00382">
    <property type="entry name" value="AAA"/>
    <property type="match status" value="1"/>
</dbReference>
<dbReference type="InterPro" id="IPR000515">
    <property type="entry name" value="MetI-like"/>
</dbReference>
<dbReference type="CDD" id="cd03257">
    <property type="entry name" value="ABC_NikE_OppD_transporters"/>
    <property type="match status" value="1"/>
</dbReference>
<accession>A0A433JUD2</accession>
<comment type="caution">
    <text evidence="15">The sequence shown here is derived from an EMBL/GenBank/DDBJ whole genome shotgun (WGS) entry which is preliminary data.</text>
</comment>
<comment type="subcellular location">
    <subcellularLocation>
        <location evidence="11">Cell membrane</location>
        <topology evidence="11">Multi-pass membrane protein</topology>
    </subcellularLocation>
    <subcellularLocation>
        <location evidence="2">Cell membrane</location>
        <topology evidence="2">Peripheral membrane protein</topology>
    </subcellularLocation>
    <subcellularLocation>
        <location evidence="1">Membrane</location>
        <topology evidence="1">Multi-pass membrane protein</topology>
    </subcellularLocation>
</comment>
<dbReference type="EMBL" id="RZGZ01000002">
    <property type="protein sequence ID" value="RUR01804.1"/>
    <property type="molecule type" value="Genomic_DNA"/>
</dbReference>
<keyword evidence="9 11" id="KW-1133">Transmembrane helix</keyword>
<evidence type="ECO:0000256" key="3">
    <source>
        <dbReference type="ARBA" id="ARBA00005417"/>
    </source>
</evidence>
<evidence type="ECO:0000256" key="11">
    <source>
        <dbReference type="RuleBase" id="RU363032"/>
    </source>
</evidence>
<evidence type="ECO:0000259" key="14">
    <source>
        <dbReference type="PROSITE" id="PS50928"/>
    </source>
</evidence>
<dbReference type="InterPro" id="IPR050388">
    <property type="entry name" value="ABC_Ni/Peptide_Import"/>
</dbReference>
<dbReference type="InterPro" id="IPR025966">
    <property type="entry name" value="OppC_N"/>
</dbReference>
<evidence type="ECO:0000256" key="6">
    <source>
        <dbReference type="ARBA" id="ARBA00022692"/>
    </source>
</evidence>
<keyword evidence="5" id="KW-1003">Cell membrane</keyword>
<sequence length="588" mass="61366">MTSPSPIAGVVAATATDPARRGVLRVLLRNPLALASLVVLVLVVVVSIAAPLLAPFGPNEVVPGLARQGPEAGHLLGGDGAGRDVLSRLLFAGRLTLIGTVVTLVVAVVVGVPAGMLAGYYGSWWDSVSSWGANIVIAIPGMVLLLAVIAAIGPQTIPVMAMFGILLSPGFFRLARTAVQNVRNELYVDAARVSGLSDARIIARHVFGVVRGPLIIQASFSAGAAVLVQTGLQFLGLGEQGTPSWGQMLSDAFTNIYAAPHLVFPPGITIAITVASLALVGNALRDSVNGRSAPSRARRVPPEAPADPTPDDTSLLVVRGMQIGYPAGNGVSVVVDDVGFSIAAGEVVGLVGESGSGKSQTAFSILGLLPPEASIRRGIVHFDGRDLLAASPTERARLRGSRIAYIPQEPMSNLDPSFTIGAQLTEPLRAVRGLSRSAARARALELLEEVGIADPARTFASYPHQISGGMAQRVLIAGAVSCDPALLIADEPTTALDVTVQAEILDLLRRLQEERGMAVLLVTHNFGVVADLCQRVVVMRTGRVVEEGDVTAVFADPREDYTKQLLSAIPNGTRLRAPVVPVSRRKTS</sequence>
<gene>
    <name evidence="15" type="ORF">ELQ94_10140</name>
</gene>
<dbReference type="SUPFAM" id="SSF161098">
    <property type="entry name" value="MetI-like"/>
    <property type="match status" value="1"/>
</dbReference>
<dbReference type="OrthoDB" id="3677453at2"/>
<feature type="transmembrane region" description="Helical" evidence="11">
    <location>
        <begin position="95"/>
        <end position="119"/>
    </location>
</feature>
<dbReference type="GO" id="GO:0005524">
    <property type="term" value="F:ATP binding"/>
    <property type="evidence" value="ECO:0007669"/>
    <property type="project" value="UniProtKB-KW"/>
</dbReference>
<evidence type="ECO:0000256" key="12">
    <source>
        <dbReference type="SAM" id="MobiDB-lite"/>
    </source>
</evidence>
<dbReference type="Pfam" id="PF00528">
    <property type="entry name" value="BPD_transp_1"/>
    <property type="match status" value="1"/>
</dbReference>
<evidence type="ECO:0000313" key="15">
    <source>
        <dbReference type="EMBL" id="RUR01804.1"/>
    </source>
</evidence>
<dbReference type="InterPro" id="IPR027417">
    <property type="entry name" value="P-loop_NTPase"/>
</dbReference>
<dbReference type="InterPro" id="IPR017871">
    <property type="entry name" value="ABC_transporter-like_CS"/>
</dbReference>
<dbReference type="GO" id="GO:0055085">
    <property type="term" value="P:transmembrane transport"/>
    <property type="evidence" value="ECO:0007669"/>
    <property type="project" value="InterPro"/>
</dbReference>
<feature type="transmembrane region" description="Helical" evidence="11">
    <location>
        <begin position="157"/>
        <end position="175"/>
    </location>
</feature>
<keyword evidence="8 15" id="KW-0067">ATP-binding</keyword>
<keyword evidence="10 11" id="KW-0472">Membrane</keyword>
<dbReference type="AlphaFoldDB" id="A0A433JUD2"/>
<dbReference type="CDD" id="cd06261">
    <property type="entry name" value="TM_PBP2"/>
    <property type="match status" value="1"/>
</dbReference>
<evidence type="ECO:0000259" key="13">
    <source>
        <dbReference type="PROSITE" id="PS50893"/>
    </source>
</evidence>
<evidence type="ECO:0000256" key="5">
    <source>
        <dbReference type="ARBA" id="ARBA00022475"/>
    </source>
</evidence>
<feature type="transmembrane region" description="Helical" evidence="11">
    <location>
        <begin position="131"/>
        <end position="151"/>
    </location>
</feature>
<evidence type="ECO:0000256" key="1">
    <source>
        <dbReference type="ARBA" id="ARBA00004141"/>
    </source>
</evidence>
<dbReference type="SUPFAM" id="SSF52540">
    <property type="entry name" value="P-loop containing nucleoside triphosphate hydrolases"/>
    <property type="match status" value="1"/>
</dbReference>
<keyword evidence="7" id="KW-0547">Nucleotide-binding</keyword>
<keyword evidence="4 11" id="KW-0813">Transport</keyword>
<dbReference type="Pfam" id="PF12911">
    <property type="entry name" value="OppC_N"/>
    <property type="match status" value="1"/>
</dbReference>
<dbReference type="Gene3D" id="1.10.3720.10">
    <property type="entry name" value="MetI-like"/>
    <property type="match status" value="1"/>
</dbReference>
<dbReference type="GO" id="GO:0016887">
    <property type="term" value="F:ATP hydrolysis activity"/>
    <property type="evidence" value="ECO:0007669"/>
    <property type="project" value="InterPro"/>
</dbReference>
<evidence type="ECO:0000256" key="9">
    <source>
        <dbReference type="ARBA" id="ARBA00022989"/>
    </source>
</evidence>
<keyword evidence="6 11" id="KW-0812">Transmembrane</keyword>
<feature type="transmembrane region" description="Helical" evidence="11">
    <location>
        <begin position="32"/>
        <end position="54"/>
    </location>
</feature>
<keyword evidence="16" id="KW-1185">Reference proteome</keyword>
<dbReference type="PROSITE" id="PS50893">
    <property type="entry name" value="ABC_TRANSPORTER_2"/>
    <property type="match status" value="1"/>
</dbReference>
<feature type="domain" description="ABC transmembrane type-1" evidence="14">
    <location>
        <begin position="93"/>
        <end position="281"/>
    </location>
</feature>
<evidence type="ECO:0000256" key="2">
    <source>
        <dbReference type="ARBA" id="ARBA00004202"/>
    </source>
</evidence>
<dbReference type="Pfam" id="PF00005">
    <property type="entry name" value="ABC_tran"/>
    <property type="match status" value="1"/>
</dbReference>
<evidence type="ECO:0000256" key="10">
    <source>
        <dbReference type="ARBA" id="ARBA00023136"/>
    </source>
</evidence>